<sequence length="124" mass="13975">GAVGERNTIISLKLLSKGKALPLKVLKSVYYWLYEDMRCRFPADIRLSHAEKAVLQRSFLIGQPVELGNFAVLRIALGMDLVFFMEKYGVEAALADDRALLLKLSLLLQHHGSLRALDSREEFS</sequence>
<proteinExistence type="predicted"/>
<organism evidence="1">
    <name type="scientific">marine sediment metagenome</name>
    <dbReference type="NCBI Taxonomy" id="412755"/>
    <lineage>
        <taxon>unclassified sequences</taxon>
        <taxon>metagenomes</taxon>
        <taxon>ecological metagenomes</taxon>
    </lineage>
</organism>
<gene>
    <name evidence="1" type="ORF">S01H1_47038</name>
</gene>
<dbReference type="EMBL" id="BARS01030146">
    <property type="protein sequence ID" value="GAG18413.1"/>
    <property type="molecule type" value="Genomic_DNA"/>
</dbReference>
<protein>
    <submittedName>
        <fullName evidence="1">Uncharacterized protein</fullName>
    </submittedName>
</protein>
<dbReference type="AlphaFoldDB" id="X0W172"/>
<accession>X0W172</accession>
<name>X0W172_9ZZZZ</name>
<comment type="caution">
    <text evidence="1">The sequence shown here is derived from an EMBL/GenBank/DDBJ whole genome shotgun (WGS) entry which is preliminary data.</text>
</comment>
<evidence type="ECO:0000313" key="1">
    <source>
        <dbReference type="EMBL" id="GAG18413.1"/>
    </source>
</evidence>
<reference evidence="1" key="1">
    <citation type="journal article" date="2014" name="Front. Microbiol.">
        <title>High frequency of phylogenetically diverse reductive dehalogenase-homologous genes in deep subseafloor sedimentary metagenomes.</title>
        <authorList>
            <person name="Kawai M."/>
            <person name="Futagami T."/>
            <person name="Toyoda A."/>
            <person name="Takaki Y."/>
            <person name="Nishi S."/>
            <person name="Hori S."/>
            <person name="Arai W."/>
            <person name="Tsubouchi T."/>
            <person name="Morono Y."/>
            <person name="Uchiyama I."/>
            <person name="Ito T."/>
            <person name="Fujiyama A."/>
            <person name="Inagaki F."/>
            <person name="Takami H."/>
        </authorList>
    </citation>
    <scope>NUCLEOTIDE SEQUENCE</scope>
    <source>
        <strain evidence="1">Expedition CK06-06</strain>
    </source>
</reference>
<feature type="non-terminal residue" evidence="1">
    <location>
        <position position="1"/>
    </location>
</feature>